<reference evidence="1" key="1">
    <citation type="submission" date="2022-09" db="EMBL/GenBank/DDBJ databases">
        <title>A Global Phylogenomic Analysis of the Shiitake Genus Lentinula.</title>
        <authorList>
            <consortium name="DOE Joint Genome Institute"/>
            <person name="Sierra-Patev S."/>
            <person name="Min B."/>
            <person name="Naranjo-Ortiz M."/>
            <person name="Looney B."/>
            <person name="Konkel Z."/>
            <person name="Slot J.C."/>
            <person name="Sakamoto Y."/>
            <person name="Steenwyk J.L."/>
            <person name="Rokas A."/>
            <person name="Carro J."/>
            <person name="Camarero S."/>
            <person name="Ferreira P."/>
            <person name="Molpeceres G."/>
            <person name="Ruiz-Duenas F.J."/>
            <person name="Serrano A."/>
            <person name="Henrissat B."/>
            <person name="Drula E."/>
            <person name="Hughes K.W."/>
            <person name="Mata J.L."/>
            <person name="Ishikawa N.K."/>
            <person name="Vargas-Isla R."/>
            <person name="Ushijima S."/>
            <person name="Smith C.A."/>
            <person name="Ahrendt S."/>
            <person name="Andreopoulos W."/>
            <person name="He G."/>
            <person name="Labutti K."/>
            <person name="Lipzen A."/>
            <person name="Ng V."/>
            <person name="Riley R."/>
            <person name="Sandor L."/>
            <person name="Barry K."/>
            <person name="Martinez A.T."/>
            <person name="Xiao Y."/>
            <person name="Gibbons J.G."/>
            <person name="Terashima K."/>
            <person name="Grigoriev I.V."/>
            <person name="Hibbett D.S."/>
        </authorList>
    </citation>
    <scope>NUCLEOTIDE SEQUENCE</scope>
    <source>
        <strain evidence="1">TMI1499</strain>
    </source>
</reference>
<evidence type="ECO:0000313" key="1">
    <source>
        <dbReference type="EMBL" id="KAJ3807267.1"/>
    </source>
</evidence>
<evidence type="ECO:0000313" key="2">
    <source>
        <dbReference type="Proteomes" id="UP001163835"/>
    </source>
</evidence>
<gene>
    <name evidence="1" type="ORF">F5876DRAFT_79872</name>
</gene>
<dbReference type="EMBL" id="MU795324">
    <property type="protein sequence ID" value="KAJ3807267.1"/>
    <property type="molecule type" value="Genomic_DNA"/>
</dbReference>
<sequence length="338" mass="39132">MPTDIFLEYLIDSISSMPVHLDENILTELEDSWRWRHISPGFSTDNDEDEFILDWTRDTLAEPDVLGVVDSEFNQRLALAIKSETFLWYIRATQCHHDPRGLFKNALFGLEYVLRSGKLGDPQDFLDTNILPCLDAARILHNDWTILKERETTHIAQLSVSPSKTFMPLSNVTNNHNSIWFEARQTSYIARRNLSSYEETKQGFKIHRVKYRAHDQLFKEKSYSKEEDIFDQFACRQSTYRLSLGNYFLLTYLQDPSFDKEMMTRSISITPPVMKESDIQQLMKILEETVEHVEEPENSASGPNFQNYAVPSNVSPDLRSSILSESVSLPANCFLPEI</sequence>
<dbReference type="Proteomes" id="UP001163835">
    <property type="component" value="Unassembled WGS sequence"/>
</dbReference>
<keyword evidence="2" id="KW-1185">Reference proteome</keyword>
<accession>A0ACC1TRD0</accession>
<name>A0ACC1TRD0_9AGAR</name>
<protein>
    <submittedName>
        <fullName evidence="1">Uncharacterized protein</fullName>
    </submittedName>
</protein>
<comment type="caution">
    <text evidence="1">The sequence shown here is derived from an EMBL/GenBank/DDBJ whole genome shotgun (WGS) entry which is preliminary data.</text>
</comment>
<proteinExistence type="predicted"/>
<organism evidence="1 2">
    <name type="scientific">Lentinula aff. lateritia</name>
    <dbReference type="NCBI Taxonomy" id="2804960"/>
    <lineage>
        <taxon>Eukaryota</taxon>
        <taxon>Fungi</taxon>
        <taxon>Dikarya</taxon>
        <taxon>Basidiomycota</taxon>
        <taxon>Agaricomycotina</taxon>
        <taxon>Agaricomycetes</taxon>
        <taxon>Agaricomycetidae</taxon>
        <taxon>Agaricales</taxon>
        <taxon>Marasmiineae</taxon>
        <taxon>Omphalotaceae</taxon>
        <taxon>Lentinula</taxon>
    </lineage>
</organism>